<feature type="domain" description="FAS1" evidence="2">
    <location>
        <begin position="49"/>
        <end position="193"/>
    </location>
</feature>
<name>A0A3E1Q6S1_9FLAO</name>
<dbReference type="Pfam" id="PF02469">
    <property type="entry name" value="Fasciclin"/>
    <property type="match status" value="1"/>
</dbReference>
<keyword evidence="1" id="KW-0732">Signal</keyword>
<reference evidence="3 4" key="1">
    <citation type="journal article" date="2007" name="Int. J. Syst. Evol. Microbiol.">
        <title>Marixanthomonas ophiurae gen. nov., sp. nov., a marine bacterium of the family Flavobacteriaceae isolated from a deep-sea brittle star.</title>
        <authorList>
            <person name="Romanenko L.A."/>
            <person name="Uchino M."/>
            <person name="Frolova G.M."/>
            <person name="Mikhailov V.V."/>
        </authorList>
    </citation>
    <scope>NUCLEOTIDE SEQUENCE [LARGE SCALE GENOMIC DNA]</scope>
    <source>
        <strain evidence="3 4">KMM 3046</strain>
    </source>
</reference>
<gene>
    <name evidence="3" type="ORF">DZ858_11300</name>
</gene>
<dbReference type="PROSITE" id="PS50213">
    <property type="entry name" value="FAS1"/>
    <property type="match status" value="1"/>
</dbReference>
<dbReference type="EMBL" id="QVID01000002">
    <property type="protein sequence ID" value="RFN57824.1"/>
    <property type="molecule type" value="Genomic_DNA"/>
</dbReference>
<accession>A0A3E1Q6S1</accession>
<dbReference type="PANTHER" id="PTHR10900">
    <property type="entry name" value="PERIOSTIN-RELATED"/>
    <property type="match status" value="1"/>
</dbReference>
<proteinExistence type="predicted"/>
<dbReference type="InterPro" id="IPR000782">
    <property type="entry name" value="FAS1_domain"/>
</dbReference>
<dbReference type="GO" id="GO:0005615">
    <property type="term" value="C:extracellular space"/>
    <property type="evidence" value="ECO:0007669"/>
    <property type="project" value="TreeGrafter"/>
</dbReference>
<dbReference type="SMART" id="SM00554">
    <property type="entry name" value="FAS1"/>
    <property type="match status" value="1"/>
</dbReference>
<dbReference type="FunFam" id="2.30.180.10:FF:000019">
    <property type="entry name" value="Cell surface lipoprotein"/>
    <property type="match status" value="1"/>
</dbReference>
<dbReference type="InterPro" id="IPR050904">
    <property type="entry name" value="Adhesion/Biosynth-related"/>
</dbReference>
<keyword evidence="4" id="KW-1185">Reference proteome</keyword>
<dbReference type="InterPro" id="IPR036378">
    <property type="entry name" value="FAS1_dom_sf"/>
</dbReference>
<comment type="caution">
    <text evidence="3">The sequence shown here is derived from an EMBL/GenBank/DDBJ whole genome shotgun (WGS) entry which is preliminary data.</text>
</comment>
<dbReference type="AlphaFoldDB" id="A0A3E1Q6S1"/>
<protein>
    <submittedName>
        <fullName evidence="3">Fasciclin domain-containing protein</fullName>
    </submittedName>
</protein>
<feature type="signal peptide" evidence="1">
    <location>
        <begin position="1"/>
        <end position="24"/>
    </location>
</feature>
<evidence type="ECO:0000259" key="2">
    <source>
        <dbReference type="PROSITE" id="PS50213"/>
    </source>
</evidence>
<evidence type="ECO:0000313" key="4">
    <source>
        <dbReference type="Proteomes" id="UP000261082"/>
    </source>
</evidence>
<dbReference type="Proteomes" id="UP000261082">
    <property type="component" value="Unassembled WGS sequence"/>
</dbReference>
<feature type="chain" id="PRO_5017597705" evidence="1">
    <location>
        <begin position="25"/>
        <end position="196"/>
    </location>
</feature>
<dbReference type="OrthoDB" id="9800666at2"/>
<organism evidence="3 4">
    <name type="scientific">Marixanthomonas ophiurae</name>
    <dbReference type="NCBI Taxonomy" id="387659"/>
    <lineage>
        <taxon>Bacteria</taxon>
        <taxon>Pseudomonadati</taxon>
        <taxon>Bacteroidota</taxon>
        <taxon>Flavobacteriia</taxon>
        <taxon>Flavobacteriales</taxon>
        <taxon>Flavobacteriaceae</taxon>
        <taxon>Marixanthomonas</taxon>
    </lineage>
</organism>
<sequence length="196" mass="20830">MKKFKTVVAVLTMALIASTSTSFAQDKMMKDKKMKEKTVMVGGAEMYPSKNIVENAVNSKDHTTLVAAVKAADLVETLQGDGPFTVFAPTNKAFDKLPEGTVATLLKPENKKKLQTVLTYHVVAGDMKAADIVAAIKKGNGKATFKTVSGGKLTAMMKGKKVVLKDENGGMAMVTTANVNQSNGVIHVIDSVVLPK</sequence>
<evidence type="ECO:0000256" key="1">
    <source>
        <dbReference type="SAM" id="SignalP"/>
    </source>
</evidence>
<evidence type="ECO:0000313" key="3">
    <source>
        <dbReference type="EMBL" id="RFN57824.1"/>
    </source>
</evidence>
<dbReference type="PANTHER" id="PTHR10900:SF77">
    <property type="entry name" value="FI19380P1"/>
    <property type="match status" value="1"/>
</dbReference>
<dbReference type="RefSeq" id="WP_117159773.1">
    <property type="nucleotide sequence ID" value="NZ_QVID01000002.1"/>
</dbReference>
<dbReference type="SUPFAM" id="SSF82153">
    <property type="entry name" value="FAS1 domain"/>
    <property type="match status" value="1"/>
</dbReference>
<dbReference type="Gene3D" id="2.30.180.10">
    <property type="entry name" value="FAS1 domain"/>
    <property type="match status" value="1"/>
</dbReference>